<accession>A0ABD5F1M3</accession>
<gene>
    <name evidence="5" type="ORF">RM877_39925</name>
</gene>
<evidence type="ECO:0000313" key="5">
    <source>
        <dbReference type="EMBL" id="MDT0440815.1"/>
    </source>
</evidence>
<evidence type="ECO:0000256" key="2">
    <source>
        <dbReference type="ARBA" id="ARBA00023125"/>
    </source>
</evidence>
<keyword evidence="3" id="KW-0804">Transcription</keyword>
<evidence type="ECO:0000256" key="3">
    <source>
        <dbReference type="ARBA" id="ARBA00023163"/>
    </source>
</evidence>
<dbReference type="Proteomes" id="UP001183535">
    <property type="component" value="Unassembled WGS sequence"/>
</dbReference>
<protein>
    <submittedName>
        <fullName evidence="5">FCD domain-containing protein</fullName>
    </submittedName>
</protein>
<feature type="non-terminal residue" evidence="5">
    <location>
        <position position="1"/>
    </location>
</feature>
<dbReference type="RefSeq" id="WP_311639049.1">
    <property type="nucleotide sequence ID" value="NZ_JAVRES010000262.1"/>
</dbReference>
<keyword evidence="2" id="KW-0238">DNA-binding</keyword>
<dbReference type="GO" id="GO:0003677">
    <property type="term" value="F:DNA binding"/>
    <property type="evidence" value="ECO:0007669"/>
    <property type="project" value="UniProtKB-KW"/>
</dbReference>
<evidence type="ECO:0000313" key="6">
    <source>
        <dbReference type="Proteomes" id="UP001183535"/>
    </source>
</evidence>
<dbReference type="SUPFAM" id="SSF48008">
    <property type="entry name" value="GntR ligand-binding domain-like"/>
    <property type="match status" value="1"/>
</dbReference>
<organism evidence="5 6">
    <name type="scientific">Streptomyces doudnae</name>
    <dbReference type="NCBI Taxonomy" id="3075536"/>
    <lineage>
        <taxon>Bacteria</taxon>
        <taxon>Bacillati</taxon>
        <taxon>Actinomycetota</taxon>
        <taxon>Actinomycetes</taxon>
        <taxon>Kitasatosporales</taxon>
        <taxon>Streptomycetaceae</taxon>
        <taxon>Streptomyces</taxon>
    </lineage>
</organism>
<keyword evidence="6" id="KW-1185">Reference proteome</keyword>
<dbReference type="Gene3D" id="1.20.120.530">
    <property type="entry name" value="GntR ligand-binding domain-like"/>
    <property type="match status" value="1"/>
</dbReference>
<dbReference type="Pfam" id="PF07729">
    <property type="entry name" value="FCD"/>
    <property type="match status" value="1"/>
</dbReference>
<dbReference type="InterPro" id="IPR008920">
    <property type="entry name" value="TF_FadR/GntR_C"/>
</dbReference>
<comment type="caution">
    <text evidence="5">The sequence shown here is derived from an EMBL/GenBank/DDBJ whole genome shotgun (WGS) entry which is preliminary data.</text>
</comment>
<evidence type="ECO:0000256" key="1">
    <source>
        <dbReference type="ARBA" id="ARBA00023015"/>
    </source>
</evidence>
<keyword evidence="1" id="KW-0805">Transcription regulation</keyword>
<reference evidence="6" key="1">
    <citation type="submission" date="2023-07" db="EMBL/GenBank/DDBJ databases">
        <title>30 novel species of actinomycetes from the DSMZ collection.</title>
        <authorList>
            <person name="Nouioui I."/>
        </authorList>
    </citation>
    <scope>NUCLEOTIDE SEQUENCE [LARGE SCALE GENOMIC DNA]</scope>
    <source>
        <strain evidence="6">DSM 41981</strain>
    </source>
</reference>
<dbReference type="InterPro" id="IPR011711">
    <property type="entry name" value="GntR_C"/>
</dbReference>
<sequence>MEAHPGRIEANITEHGELLDAIRGGDADEAAQVVRRHVGRVRVLVRGEDR</sequence>
<evidence type="ECO:0000259" key="4">
    <source>
        <dbReference type="Pfam" id="PF07729"/>
    </source>
</evidence>
<name>A0ABD5F1M3_9ACTN</name>
<proteinExistence type="predicted"/>
<dbReference type="AlphaFoldDB" id="A0ABD5F1M3"/>
<dbReference type="EMBL" id="JAVRES010000262">
    <property type="protein sequence ID" value="MDT0440815.1"/>
    <property type="molecule type" value="Genomic_DNA"/>
</dbReference>
<feature type="domain" description="GntR C-terminal" evidence="4">
    <location>
        <begin position="3"/>
        <end position="39"/>
    </location>
</feature>